<feature type="domain" description="CSD" evidence="1">
    <location>
        <begin position="2"/>
        <end position="70"/>
    </location>
</feature>
<dbReference type="SUPFAM" id="SSF50249">
    <property type="entry name" value="Nucleic acid-binding proteins"/>
    <property type="match status" value="1"/>
</dbReference>
<gene>
    <name evidence="2" type="ORF">QLQ12_00070</name>
</gene>
<comment type="caution">
    <text evidence="2">The sequence shown here is derived from an EMBL/GenBank/DDBJ whole genome shotgun (WGS) entry which is preliminary data.</text>
</comment>
<proteinExistence type="predicted"/>
<dbReference type="Gene3D" id="2.40.50.140">
    <property type="entry name" value="Nucleic acid-binding proteins"/>
    <property type="match status" value="1"/>
</dbReference>
<organism evidence="2 3">
    <name type="scientific">Actinoplanes sandaracinus</name>
    <dbReference type="NCBI Taxonomy" id="3045177"/>
    <lineage>
        <taxon>Bacteria</taxon>
        <taxon>Bacillati</taxon>
        <taxon>Actinomycetota</taxon>
        <taxon>Actinomycetes</taxon>
        <taxon>Micromonosporales</taxon>
        <taxon>Micromonosporaceae</taxon>
        <taxon>Actinoplanes</taxon>
    </lineage>
</organism>
<sequence length="110" mass="11734">MASVGSVRIFHADEGWGVIDGPDVPGGCWASFSAIAMNGYRELAAGQHVSFRYEAASQDGFDYRAVKVWTDGVEPPDEPPTRVGGSAAYRSMLTLTFDAPHPDDAAGSQR</sequence>
<dbReference type="RefSeq" id="WP_282756134.1">
    <property type="nucleotide sequence ID" value="NZ_JASCTH010000001.1"/>
</dbReference>
<dbReference type="InterPro" id="IPR002059">
    <property type="entry name" value="CSP_DNA-bd"/>
</dbReference>
<dbReference type="Pfam" id="PF00313">
    <property type="entry name" value="CSD"/>
    <property type="match status" value="1"/>
</dbReference>
<dbReference type="EMBL" id="JASCTH010000001">
    <property type="protein sequence ID" value="MDI6097001.1"/>
    <property type="molecule type" value="Genomic_DNA"/>
</dbReference>
<protein>
    <submittedName>
        <fullName evidence="2">Cold shock domain-containing protein</fullName>
    </submittedName>
</protein>
<accession>A0ABT6WBA2</accession>
<name>A0ABT6WBA2_9ACTN</name>
<dbReference type="InterPro" id="IPR012340">
    <property type="entry name" value="NA-bd_OB-fold"/>
</dbReference>
<dbReference type="Proteomes" id="UP001241758">
    <property type="component" value="Unassembled WGS sequence"/>
</dbReference>
<dbReference type="PROSITE" id="PS51857">
    <property type="entry name" value="CSD_2"/>
    <property type="match status" value="1"/>
</dbReference>
<reference evidence="2 3" key="1">
    <citation type="submission" date="2023-05" db="EMBL/GenBank/DDBJ databases">
        <title>Actinoplanes sp. NEAU-A12 genome sequencing.</title>
        <authorList>
            <person name="Wang Z.-S."/>
        </authorList>
    </citation>
    <scope>NUCLEOTIDE SEQUENCE [LARGE SCALE GENOMIC DNA]</scope>
    <source>
        <strain evidence="2 3">NEAU-A12</strain>
    </source>
</reference>
<evidence type="ECO:0000259" key="1">
    <source>
        <dbReference type="PROSITE" id="PS51857"/>
    </source>
</evidence>
<evidence type="ECO:0000313" key="2">
    <source>
        <dbReference type="EMBL" id="MDI6097001.1"/>
    </source>
</evidence>
<evidence type="ECO:0000313" key="3">
    <source>
        <dbReference type="Proteomes" id="UP001241758"/>
    </source>
</evidence>
<keyword evidence="3" id="KW-1185">Reference proteome</keyword>